<organism evidence="1">
    <name type="scientific">Streptococcus iners</name>
    <dbReference type="NCBI Taxonomy" id="3028084"/>
    <lineage>
        <taxon>Bacteria</taxon>
        <taxon>Bacillati</taxon>
        <taxon>Bacillota</taxon>
        <taxon>Bacilli</taxon>
        <taxon>Lactobacillales</taxon>
        <taxon>Streptococcaceae</taxon>
        <taxon>Streptococcus</taxon>
    </lineage>
</organism>
<evidence type="ECO:0000313" key="1">
    <source>
        <dbReference type="EMBL" id="WNY50776.1"/>
    </source>
</evidence>
<dbReference type="EMBL" id="CP118735">
    <property type="protein sequence ID" value="WNY50776.1"/>
    <property type="molecule type" value="Genomic_DNA"/>
</dbReference>
<sequence>MSSEIRRRIEPLTGLFSLRPRKWKGAIALCGDFFLRSRHVNSAMTEKAIFQKLENWESAKPLCIILFLVKIGLFLLNVDDDIFDVSMH</sequence>
<reference evidence="1" key="1">
    <citation type="submission" date="2023-02" db="EMBL/GenBank/DDBJ databases">
        <title>Streptococcus sp. Genome Sequencing and Assembly.</title>
        <authorList>
            <person name="Shore S.M."/>
            <person name="Nicholson T.L."/>
        </authorList>
    </citation>
    <scope>NUCLEOTIDE SEQUENCE</scope>
    <source>
        <strain evidence="1">29887</strain>
    </source>
</reference>
<dbReference type="RefSeq" id="WP_316716725.1">
    <property type="nucleotide sequence ID" value="NZ_CP118735.1"/>
</dbReference>
<gene>
    <name evidence="1" type="ORF">PW252_09405</name>
</gene>
<name>A0AA96VLR2_9STRE</name>
<dbReference type="AlphaFoldDB" id="A0AA96VLR2"/>
<accession>A0AA96VLR2</accession>
<dbReference type="KEGG" id="sins:PW252_09405"/>
<proteinExistence type="predicted"/>
<protein>
    <submittedName>
        <fullName evidence="1">Uncharacterized protein</fullName>
    </submittedName>
</protein>